<evidence type="ECO:0000256" key="12">
    <source>
        <dbReference type="HAMAP-Rule" id="MF_00983"/>
    </source>
</evidence>
<feature type="binding site" evidence="12">
    <location>
        <position position="552"/>
    </location>
    <ligand>
        <name>Zn(2+)</name>
        <dbReference type="ChEBI" id="CHEBI:29105"/>
        <label>2</label>
    </ligand>
</feature>
<evidence type="ECO:0000256" key="8">
    <source>
        <dbReference type="ARBA" id="ARBA00022840"/>
    </source>
</evidence>
<dbReference type="Pfam" id="PF00271">
    <property type="entry name" value="Helicase_C"/>
    <property type="match status" value="1"/>
</dbReference>
<keyword evidence="1 12" id="KW-0639">Primosome</keyword>
<dbReference type="Pfam" id="PF00270">
    <property type="entry name" value="DEAD"/>
    <property type="match status" value="1"/>
</dbReference>
<keyword evidence="7 12" id="KW-0862">Zinc</keyword>
<keyword evidence="4 12" id="KW-0547">Nucleotide-binding</keyword>
<evidence type="ECO:0000259" key="14">
    <source>
        <dbReference type="PROSITE" id="PS51194"/>
    </source>
</evidence>
<evidence type="ECO:0000259" key="13">
    <source>
        <dbReference type="PROSITE" id="PS51192"/>
    </source>
</evidence>
<keyword evidence="3 12" id="KW-0479">Metal-binding</keyword>
<dbReference type="EC" id="5.6.2.4" evidence="12"/>
<feature type="binding site" evidence="12">
    <location>
        <position position="565"/>
    </location>
    <ligand>
        <name>Zn(2+)</name>
        <dbReference type="ChEBI" id="CHEBI:29105"/>
        <label>1</label>
    </ligand>
</feature>
<comment type="function">
    <text evidence="12">Initiates the restart of stalled replication forks, which reloads the replicative helicase on sites other than the origin of replication. Recognizes and binds to abandoned replication forks and remodels them to uncover a helicase loading site. Promotes assembly of the primosome at these replication forks.</text>
</comment>
<dbReference type="Pfam" id="PF18074">
    <property type="entry name" value="PriA_C"/>
    <property type="match status" value="1"/>
</dbReference>
<dbReference type="GO" id="GO:0043138">
    <property type="term" value="F:3'-5' DNA helicase activity"/>
    <property type="evidence" value="ECO:0007669"/>
    <property type="project" value="UniProtKB-EC"/>
</dbReference>
<organism evidence="15 16">
    <name type="scientific">Natronincola peptidivorans</name>
    <dbReference type="NCBI Taxonomy" id="426128"/>
    <lineage>
        <taxon>Bacteria</taxon>
        <taxon>Bacillati</taxon>
        <taxon>Bacillota</taxon>
        <taxon>Clostridia</taxon>
        <taxon>Peptostreptococcales</taxon>
        <taxon>Natronincolaceae</taxon>
        <taxon>Natronincola</taxon>
    </lineage>
</organism>
<dbReference type="Proteomes" id="UP000199568">
    <property type="component" value="Unassembled WGS sequence"/>
</dbReference>
<dbReference type="PANTHER" id="PTHR30580:SF0">
    <property type="entry name" value="PRIMOSOMAL PROTEIN N"/>
    <property type="match status" value="1"/>
</dbReference>
<dbReference type="HAMAP" id="MF_00983">
    <property type="entry name" value="PriA"/>
    <property type="match status" value="1"/>
</dbReference>
<dbReference type="FunFam" id="3.40.50.300:FF:000489">
    <property type="entry name" value="Primosome assembly protein PriA"/>
    <property type="match status" value="1"/>
</dbReference>
<dbReference type="NCBIfam" id="NF004066">
    <property type="entry name" value="PRK05580.1-3"/>
    <property type="match status" value="1"/>
</dbReference>
<dbReference type="InterPro" id="IPR041236">
    <property type="entry name" value="PriA_C"/>
</dbReference>
<evidence type="ECO:0000313" key="16">
    <source>
        <dbReference type="Proteomes" id="UP000199568"/>
    </source>
</evidence>
<comment type="catalytic activity">
    <reaction evidence="12">
        <text>Couples ATP hydrolysis with the unwinding of duplex DNA by translocating in the 3'-5' direction.</text>
        <dbReference type="EC" id="5.6.2.4"/>
    </reaction>
</comment>
<dbReference type="SMART" id="SM00487">
    <property type="entry name" value="DEXDc"/>
    <property type="match status" value="1"/>
</dbReference>
<feature type="binding site" evidence="12">
    <location>
        <position position="528"/>
    </location>
    <ligand>
        <name>Zn(2+)</name>
        <dbReference type="ChEBI" id="CHEBI:29105"/>
        <label>1</label>
    </ligand>
</feature>
<keyword evidence="5 12" id="KW-0378">Hydrolase</keyword>
<evidence type="ECO:0000256" key="2">
    <source>
        <dbReference type="ARBA" id="ARBA00022705"/>
    </source>
</evidence>
<accession>A0A1H9YAX5</accession>
<dbReference type="InterPro" id="IPR014001">
    <property type="entry name" value="Helicase_ATP-bd"/>
</dbReference>
<comment type="catalytic activity">
    <reaction evidence="11 12">
        <text>ATP + H2O = ADP + phosphate + H(+)</text>
        <dbReference type="Rhea" id="RHEA:13065"/>
        <dbReference type="ChEBI" id="CHEBI:15377"/>
        <dbReference type="ChEBI" id="CHEBI:15378"/>
        <dbReference type="ChEBI" id="CHEBI:30616"/>
        <dbReference type="ChEBI" id="CHEBI:43474"/>
        <dbReference type="ChEBI" id="CHEBI:456216"/>
        <dbReference type="EC" id="5.6.2.4"/>
    </reaction>
</comment>
<dbReference type="CDD" id="cd18804">
    <property type="entry name" value="SF2_C_priA"/>
    <property type="match status" value="1"/>
</dbReference>
<feature type="binding site" evidence="12">
    <location>
        <position position="555"/>
    </location>
    <ligand>
        <name>Zn(2+)</name>
        <dbReference type="ChEBI" id="CHEBI:29105"/>
        <label>2</label>
    </ligand>
</feature>
<dbReference type="GO" id="GO:0003677">
    <property type="term" value="F:DNA binding"/>
    <property type="evidence" value="ECO:0007669"/>
    <property type="project" value="UniProtKB-UniRule"/>
</dbReference>
<dbReference type="EMBL" id="FOHU01000001">
    <property type="protein sequence ID" value="SES66008.1"/>
    <property type="molecule type" value="Genomic_DNA"/>
</dbReference>
<dbReference type="InterPro" id="IPR040498">
    <property type="entry name" value="PriA_CRR"/>
</dbReference>
<evidence type="ECO:0000256" key="3">
    <source>
        <dbReference type="ARBA" id="ARBA00022723"/>
    </source>
</evidence>
<keyword evidence="16" id="KW-1185">Reference proteome</keyword>
<dbReference type="GO" id="GO:0008270">
    <property type="term" value="F:zinc ion binding"/>
    <property type="evidence" value="ECO:0007669"/>
    <property type="project" value="UniProtKB-UniRule"/>
</dbReference>
<dbReference type="GO" id="GO:0006269">
    <property type="term" value="P:DNA replication, synthesis of primer"/>
    <property type="evidence" value="ECO:0007669"/>
    <property type="project" value="UniProtKB-KW"/>
</dbReference>
<dbReference type="GO" id="GO:0016887">
    <property type="term" value="F:ATP hydrolysis activity"/>
    <property type="evidence" value="ECO:0007669"/>
    <property type="project" value="RHEA"/>
</dbReference>
<sequence length="828" mass="95091">MGEKVYIAQVIVNNNSLQTDKIFDYTIPESLLMTIQEGMRCMVPFGMGNKKLEAYIIKIKTEEEVKYRLKEILYIIDEEPILSRNQIKMIGWLKNKYLCRYIEAIQCVLPAGIINKERKTISLLKEEWIEDIKENSTKQKDILQVLKALGGKATLEKLYNKLPISNMNNILKTLEKKGIIKIDYEIATRVKIQTQQYVQLNIEEEVIEDIIVSLKNASRQKEILLFLKEHKICPVKELIDVLKVTRGSLNALVNKGYLIIIDKEYKRDPFKNTTFESFPKLEPNLQQQRAIEKIVSYIQKEKSNTFLLHGVTGSGKTEIYLQLIEEILKKEKQGIILVPEIALTPQTIERFYGRFGEGIAVLHSNLSEGERFDEWRKIREGKVNIAIGARSAIFAPFRNLGMIIIDEEHENTYKSEISPKYHAIEVADFRRRQEGAVVILGSATPSIETYYKGEVGEITLLTLAERATVSALPEVEVVDMRQELDKGNKGILSHRLFSLIDKNLERKKQTILFLNRRGYATFISCRQCGYVIKCRHCDITMIYHKNMKNLQCHYCGEKKEEPKHCPSCSSTHINYFGTGTQKIQDLIGEHFPNAVIARMDMDSTSIKGSHKKILNSFKKQEIDILIGTQMISKGLDFPNVTLVGIISGDASLNLPDFRASEKTFQLVTQVAGRAGRGLEEGRVILQTYNPDHYSICAAAQHDYNRFYKEELELRKEFAYPPFVQLININFSGKKSEDVYTVAEKISNNIKYILKGKGYNNYEEIILGPNPAMIAKVKERYRFQILLKDYNVPYSLLKAIVKYLLIDNRQKFIPQAISISVDINPSYIM</sequence>
<keyword evidence="10 12" id="KW-0413">Isomerase</keyword>
<dbReference type="GO" id="GO:1990077">
    <property type="term" value="C:primosome complex"/>
    <property type="evidence" value="ECO:0007669"/>
    <property type="project" value="UniProtKB-UniRule"/>
</dbReference>
<dbReference type="InterPro" id="IPR001650">
    <property type="entry name" value="Helicase_C-like"/>
</dbReference>
<dbReference type="PROSITE" id="PS51194">
    <property type="entry name" value="HELICASE_CTER"/>
    <property type="match status" value="1"/>
</dbReference>
<gene>
    <name evidence="12" type="primary">priA</name>
    <name evidence="15" type="ORF">SAMN05660297_00132</name>
</gene>
<comment type="similarity">
    <text evidence="12">Belongs to the helicase family. PriA subfamily.</text>
</comment>
<dbReference type="GO" id="GO:0006310">
    <property type="term" value="P:DNA recombination"/>
    <property type="evidence" value="ECO:0007669"/>
    <property type="project" value="InterPro"/>
</dbReference>
<dbReference type="PROSITE" id="PS51192">
    <property type="entry name" value="HELICASE_ATP_BIND_1"/>
    <property type="match status" value="1"/>
</dbReference>
<feature type="domain" description="Helicase ATP-binding" evidence="13">
    <location>
        <begin position="297"/>
        <end position="463"/>
    </location>
</feature>
<dbReference type="RefSeq" id="WP_090437833.1">
    <property type="nucleotide sequence ID" value="NZ_FOHU01000001.1"/>
</dbReference>
<dbReference type="InterPro" id="IPR041222">
    <property type="entry name" value="PriA_3primeBD"/>
</dbReference>
<keyword evidence="2 12" id="KW-0235">DNA replication</keyword>
<dbReference type="SUPFAM" id="SSF52540">
    <property type="entry name" value="P-loop containing nucleoside triphosphate hydrolases"/>
    <property type="match status" value="1"/>
</dbReference>
<comment type="cofactor">
    <cofactor evidence="12">
        <name>Zn(2+)</name>
        <dbReference type="ChEBI" id="CHEBI:29105"/>
    </cofactor>
    <text evidence="12">Binds 2 zinc ions per subunit.</text>
</comment>
<dbReference type="GO" id="GO:0005524">
    <property type="term" value="F:ATP binding"/>
    <property type="evidence" value="ECO:0007669"/>
    <property type="project" value="UniProtKB-UniRule"/>
</dbReference>
<dbReference type="CDD" id="cd17929">
    <property type="entry name" value="DEXHc_priA"/>
    <property type="match status" value="1"/>
</dbReference>
<reference evidence="15 16" key="1">
    <citation type="submission" date="2016-10" db="EMBL/GenBank/DDBJ databases">
        <authorList>
            <person name="de Groot N.N."/>
        </authorList>
    </citation>
    <scope>NUCLEOTIDE SEQUENCE [LARGE SCALE GENOMIC DNA]</scope>
    <source>
        <strain evidence="15 16">DSM 18979</strain>
    </source>
</reference>
<dbReference type="GO" id="GO:0006270">
    <property type="term" value="P:DNA replication initiation"/>
    <property type="evidence" value="ECO:0007669"/>
    <property type="project" value="TreeGrafter"/>
</dbReference>
<dbReference type="PANTHER" id="PTHR30580">
    <property type="entry name" value="PRIMOSOMAL PROTEIN N"/>
    <property type="match status" value="1"/>
</dbReference>
<dbReference type="InterPro" id="IPR027417">
    <property type="entry name" value="P-loop_NTPase"/>
</dbReference>
<evidence type="ECO:0000256" key="10">
    <source>
        <dbReference type="ARBA" id="ARBA00023235"/>
    </source>
</evidence>
<keyword evidence="8 12" id="KW-0067">ATP-binding</keyword>
<evidence type="ECO:0000256" key="1">
    <source>
        <dbReference type="ARBA" id="ARBA00022515"/>
    </source>
</evidence>
<proteinExistence type="inferred from homology"/>
<dbReference type="SMART" id="SM00490">
    <property type="entry name" value="HELICc"/>
    <property type="match status" value="1"/>
</dbReference>
<dbReference type="InterPro" id="IPR011545">
    <property type="entry name" value="DEAD/DEAH_box_helicase_dom"/>
</dbReference>
<dbReference type="AlphaFoldDB" id="A0A1H9YAX5"/>
<evidence type="ECO:0000256" key="7">
    <source>
        <dbReference type="ARBA" id="ARBA00022833"/>
    </source>
</evidence>
<evidence type="ECO:0000256" key="5">
    <source>
        <dbReference type="ARBA" id="ARBA00022801"/>
    </source>
</evidence>
<dbReference type="Gene3D" id="3.40.1440.60">
    <property type="entry name" value="PriA, 3(prime) DNA-binding domain"/>
    <property type="match status" value="1"/>
</dbReference>
<evidence type="ECO:0000256" key="6">
    <source>
        <dbReference type="ARBA" id="ARBA00022806"/>
    </source>
</evidence>
<dbReference type="GO" id="GO:0006302">
    <property type="term" value="P:double-strand break repair"/>
    <property type="evidence" value="ECO:0007669"/>
    <property type="project" value="InterPro"/>
</dbReference>
<feature type="binding site" evidence="12">
    <location>
        <position position="568"/>
    </location>
    <ligand>
        <name>Zn(2+)</name>
        <dbReference type="ChEBI" id="CHEBI:29105"/>
        <label>1</label>
    </ligand>
</feature>
<evidence type="ECO:0000256" key="9">
    <source>
        <dbReference type="ARBA" id="ARBA00023125"/>
    </source>
</evidence>
<evidence type="ECO:0000256" key="4">
    <source>
        <dbReference type="ARBA" id="ARBA00022741"/>
    </source>
</evidence>
<feature type="domain" description="Helicase C-terminal" evidence="14">
    <location>
        <begin position="549"/>
        <end position="746"/>
    </location>
</feature>
<dbReference type="FunFam" id="3.40.1440.60:FF:000001">
    <property type="entry name" value="Primosomal protein N"/>
    <property type="match status" value="1"/>
</dbReference>
<feature type="binding site" evidence="12">
    <location>
        <position position="534"/>
    </location>
    <ligand>
        <name>Zn(2+)</name>
        <dbReference type="ChEBI" id="CHEBI:29105"/>
        <label>2</label>
    </ligand>
</feature>
<dbReference type="InterPro" id="IPR005259">
    <property type="entry name" value="PriA"/>
</dbReference>
<dbReference type="Pfam" id="PF18319">
    <property type="entry name" value="Zn_ribbon_PriA"/>
    <property type="match status" value="1"/>
</dbReference>
<evidence type="ECO:0000313" key="15">
    <source>
        <dbReference type="EMBL" id="SES66008.1"/>
    </source>
</evidence>
<name>A0A1H9YAX5_9FIRM</name>
<dbReference type="NCBIfam" id="TIGR00595">
    <property type="entry name" value="priA"/>
    <property type="match status" value="1"/>
</dbReference>
<dbReference type="Pfam" id="PF17764">
    <property type="entry name" value="PriA_3primeBD"/>
    <property type="match status" value="1"/>
</dbReference>
<feature type="binding site" evidence="12">
    <location>
        <position position="537"/>
    </location>
    <ligand>
        <name>Zn(2+)</name>
        <dbReference type="ChEBI" id="CHEBI:29105"/>
        <label>2</label>
    </ligand>
</feature>
<keyword evidence="6 12" id="KW-0347">Helicase</keyword>
<dbReference type="OrthoDB" id="9759544at2"/>
<keyword evidence="9 12" id="KW-0238">DNA-binding</keyword>
<feature type="binding site" evidence="12">
    <location>
        <position position="525"/>
    </location>
    <ligand>
        <name>Zn(2+)</name>
        <dbReference type="ChEBI" id="CHEBI:29105"/>
        <label>1</label>
    </ligand>
</feature>
<dbReference type="InterPro" id="IPR042115">
    <property type="entry name" value="PriA_3primeBD_sf"/>
</dbReference>
<protein>
    <recommendedName>
        <fullName evidence="12">Replication restart protein PriA</fullName>
    </recommendedName>
    <alternativeName>
        <fullName evidence="12">ATP-dependent DNA helicase PriA</fullName>
        <ecNumber evidence="12">5.6.2.4</ecNumber>
    </alternativeName>
    <alternativeName>
        <fullName evidence="12">DNA 3'-5' helicase PriA</fullName>
    </alternativeName>
</protein>
<comment type="subunit">
    <text evidence="12">Component of the replication restart primosome.</text>
</comment>
<dbReference type="STRING" id="426128.SAMN05660297_00132"/>
<dbReference type="Gene3D" id="3.40.50.300">
    <property type="entry name" value="P-loop containing nucleotide triphosphate hydrolases"/>
    <property type="match status" value="2"/>
</dbReference>
<evidence type="ECO:0000256" key="11">
    <source>
        <dbReference type="ARBA" id="ARBA00048988"/>
    </source>
</evidence>